<evidence type="ECO:0000259" key="2">
    <source>
        <dbReference type="PROSITE" id="PS51123"/>
    </source>
</evidence>
<dbReference type="InterPro" id="IPR047960">
    <property type="entry name" value="Transpos_IS1380"/>
</dbReference>
<accession>G4EC11</accession>
<feature type="domain" description="OmpA-like" evidence="2">
    <location>
        <begin position="1"/>
        <end position="28"/>
    </location>
</feature>
<name>G4EC11_THECK</name>
<organism evidence="4 5">
    <name type="scientific">Thermobacillus composti (strain DSM 18247 / JCM 13945 / KWC4)</name>
    <dbReference type="NCBI Taxonomy" id="717605"/>
    <lineage>
        <taxon>Bacteria</taxon>
        <taxon>Bacillati</taxon>
        <taxon>Bacillota</taxon>
        <taxon>Bacilli</taxon>
        <taxon>Bacillales</taxon>
        <taxon>Paenibacillaceae</taxon>
        <taxon>Thermobacillus</taxon>
    </lineage>
</organism>
<dbReference type="NCBIfam" id="NF033539">
    <property type="entry name" value="transpos_IS1380"/>
    <property type="match status" value="1"/>
</dbReference>
<dbReference type="HOGENOM" id="CLU_028186_1_2_9"/>
<dbReference type="Proteomes" id="UP000010795">
    <property type="component" value="Chromosome"/>
</dbReference>
<sequence length="489" mass="56176">MVPQATNHAPERKSRRERRIEILAERRRIKQIMKKLRPVTFDNNTVTEAGNFQFLARFKELIGLDTLIESHVHLEQKANCVYTAEKLVDHLLDCALLGHTRFSHMNALQSDPGYQIVTGIERFPDESTFRNFLGKLTWSHLIQLVALNRDLLAHKARTGEKRLVWIDIDDTVITLFGEQEGATNGYNPRYHGRPSYKIRVAFIAGSGELIHLQLNPGNMNGMKDLLSFVKEVEAMLPPEWIVEGIRADCGFADEAVMAYAEERGWQYIFKLPKKATVKKAIAYLQQHPAFWETLNEKEEHITFADEDDRWAAADIPILLTNWEKARRCVIYREAHETERTTDGQLTMALTTYSFQAIVTNTDLKPLMLLRSYNKRANIENRIDELKEGYAVEQNSQHSMLRNLLFSWIKAIAYNVMVWFKQTLMPETLQRCEVQTIRRAVIRVPGNVVGSGRYQHIRLAPNPTLAGIVDAMQQKLRALAISFIPTLHAA</sequence>
<protein>
    <submittedName>
        <fullName evidence="4">Transposase family protein</fullName>
    </submittedName>
</protein>
<evidence type="ECO:0000313" key="5">
    <source>
        <dbReference type="Proteomes" id="UP000010795"/>
    </source>
</evidence>
<evidence type="ECO:0000313" key="3">
    <source>
        <dbReference type="EMBL" id="AGA56393.1"/>
    </source>
</evidence>
<gene>
    <name evidence="3" type="ordered locus">Theco_0146</name>
    <name evidence="4" type="ordered locus">Theco_3815</name>
</gene>
<dbReference type="EMBL" id="CP003255">
    <property type="protein sequence ID" value="AGA59826.1"/>
    <property type="molecule type" value="Genomic_DNA"/>
</dbReference>
<dbReference type="GO" id="GO:0016020">
    <property type="term" value="C:membrane"/>
    <property type="evidence" value="ECO:0007669"/>
    <property type="project" value="UniProtKB-UniRule"/>
</dbReference>
<keyword evidence="1" id="KW-0472">Membrane</keyword>
<dbReference type="STRING" id="717605.Theco_0146"/>
<dbReference type="InterPro" id="IPR012337">
    <property type="entry name" value="RNaseH-like_sf"/>
</dbReference>
<dbReference type="AlphaFoldDB" id="G4EC11"/>
<proteinExistence type="predicted"/>
<reference evidence="4" key="1">
    <citation type="submission" date="2012-01" db="EMBL/GenBank/DDBJ databases">
        <title>Complete sequence of chromosome of Thermobacillus composti KWC4.</title>
        <authorList>
            <consortium name="US DOE Joint Genome Institute"/>
            <person name="Lucas S."/>
            <person name="Han J."/>
            <person name="Lapidus A."/>
            <person name="Cheng J.-F."/>
            <person name="Goodwin L."/>
            <person name="Pitluck S."/>
            <person name="Peters L."/>
            <person name="Ovchinnikova G."/>
            <person name="Teshima H."/>
            <person name="Detter J.C."/>
            <person name="Han C."/>
            <person name="Tapia R."/>
            <person name="Land M."/>
            <person name="Hauser L."/>
            <person name="Kyrpides N."/>
            <person name="Ivanova N."/>
            <person name="Pagani I."/>
            <person name="Anderson I."/>
            <person name="Woyke T."/>
        </authorList>
    </citation>
    <scope>NUCLEOTIDE SEQUENCE</scope>
    <source>
        <strain evidence="4">KWC4</strain>
    </source>
</reference>
<dbReference type="InterPro" id="IPR025668">
    <property type="entry name" value="Tnp_DDE_dom"/>
</dbReference>
<dbReference type="InterPro" id="IPR006665">
    <property type="entry name" value="OmpA-like"/>
</dbReference>
<dbReference type="RefSeq" id="WP_015253160.1">
    <property type="nucleotide sequence ID" value="NC_019897.1"/>
</dbReference>
<dbReference type="EMBL" id="CP003255">
    <property type="protein sequence ID" value="AGA56393.1"/>
    <property type="molecule type" value="Genomic_DNA"/>
</dbReference>
<dbReference type="KEGG" id="tco:Theco_0146"/>
<evidence type="ECO:0000256" key="1">
    <source>
        <dbReference type="PROSITE-ProRule" id="PRU00473"/>
    </source>
</evidence>
<dbReference type="PROSITE" id="PS51123">
    <property type="entry name" value="OMPA_2"/>
    <property type="match status" value="1"/>
</dbReference>
<dbReference type="SUPFAM" id="SSF53098">
    <property type="entry name" value="Ribonuclease H-like"/>
    <property type="match status" value="1"/>
</dbReference>
<evidence type="ECO:0000313" key="4">
    <source>
        <dbReference type="EMBL" id="AGA59826.1"/>
    </source>
</evidence>
<reference evidence="5" key="2">
    <citation type="submission" date="2012-01" db="EMBL/GenBank/DDBJ databases">
        <title>Complete sequence of chromosome of Thermobacillus composti KWC4.</title>
        <authorList>
            <person name="Lucas S."/>
            <person name="Han J."/>
            <person name="Lapidus A."/>
            <person name="Cheng J.-F."/>
            <person name="Goodwin L."/>
            <person name="Pitluck S."/>
            <person name="Peters L."/>
            <person name="Ovchinnikova G."/>
            <person name="Teshima H."/>
            <person name="Detter J.C."/>
            <person name="Han C."/>
            <person name="Tapia R."/>
            <person name="Land M."/>
            <person name="Hauser L."/>
            <person name="Kyrpides N."/>
            <person name="Ivanova N."/>
            <person name="Pagani I."/>
            <person name="Anderson I."/>
            <person name="Woyke T."/>
        </authorList>
    </citation>
    <scope>NUCLEOTIDE SEQUENCE [LARGE SCALE GENOMIC DNA]</scope>
    <source>
        <strain evidence="5">DSM 18247 / JCM 13945 / KWC4</strain>
    </source>
</reference>
<dbReference type="eggNOG" id="COG3385">
    <property type="taxonomic scope" value="Bacteria"/>
</dbReference>
<dbReference type="KEGG" id="tco:Theco_3815"/>
<keyword evidence="5" id="KW-1185">Reference proteome</keyword>
<dbReference type="Pfam" id="PF13701">
    <property type="entry name" value="DDE_Tnp_1_4"/>
    <property type="match status" value="1"/>
</dbReference>
<dbReference type="OrthoDB" id="6627885at2"/>